<keyword evidence="5 10" id="KW-0812">Transmembrane</keyword>
<keyword evidence="8 10" id="KW-0472">Membrane</keyword>
<dbReference type="GO" id="GO:0006629">
    <property type="term" value="P:lipid metabolic process"/>
    <property type="evidence" value="ECO:0007669"/>
    <property type="project" value="UniProtKB-KW"/>
</dbReference>
<evidence type="ECO:0000256" key="10">
    <source>
        <dbReference type="SAM" id="Phobius"/>
    </source>
</evidence>
<dbReference type="Pfam" id="PF13813">
    <property type="entry name" value="MBOAT_2"/>
    <property type="match status" value="1"/>
</dbReference>
<evidence type="ECO:0000256" key="6">
    <source>
        <dbReference type="ARBA" id="ARBA00022989"/>
    </source>
</evidence>
<dbReference type="PANTHER" id="PTHR31595">
    <property type="entry name" value="LONG-CHAIN-ALCOHOL O-FATTY-ACYLTRANSFERASE 3-RELATED"/>
    <property type="match status" value="1"/>
</dbReference>
<dbReference type="InterPro" id="IPR017088">
    <property type="entry name" value="Wax_synthase_Magnoliopsida"/>
</dbReference>
<feature type="transmembrane region" description="Helical" evidence="10">
    <location>
        <begin position="243"/>
        <end position="263"/>
    </location>
</feature>
<evidence type="ECO:0000256" key="2">
    <source>
        <dbReference type="ARBA" id="ARBA00005179"/>
    </source>
</evidence>
<evidence type="ECO:0000256" key="8">
    <source>
        <dbReference type="ARBA" id="ARBA00023136"/>
    </source>
</evidence>
<keyword evidence="7" id="KW-0443">Lipid metabolism</keyword>
<reference evidence="12" key="1">
    <citation type="submission" date="2022-04" db="EMBL/GenBank/DDBJ databases">
        <title>Carnegiea gigantea Genome sequencing and assembly v2.</title>
        <authorList>
            <person name="Copetti D."/>
            <person name="Sanderson M.J."/>
            <person name="Burquez A."/>
            <person name="Wojciechowski M.F."/>
        </authorList>
    </citation>
    <scope>NUCLEOTIDE SEQUENCE</scope>
    <source>
        <strain evidence="12">SGP5-SGP5p</strain>
        <tissue evidence="12">Aerial part</tissue>
    </source>
</reference>
<evidence type="ECO:0000313" key="13">
    <source>
        <dbReference type="Proteomes" id="UP001153076"/>
    </source>
</evidence>
<comment type="pathway">
    <text evidence="2">Secondary metabolite biosynthesis.</text>
</comment>
<evidence type="ECO:0000256" key="1">
    <source>
        <dbReference type="ARBA" id="ARBA00004141"/>
    </source>
</evidence>
<feature type="transmembrane region" description="Helical" evidence="10">
    <location>
        <begin position="128"/>
        <end position="146"/>
    </location>
</feature>
<evidence type="ECO:0000313" key="12">
    <source>
        <dbReference type="EMBL" id="KAJ8437361.1"/>
    </source>
</evidence>
<keyword evidence="9" id="KW-0012">Acyltransferase</keyword>
<gene>
    <name evidence="12" type="ORF">Cgig2_023466</name>
</gene>
<name>A0A9Q1K6N1_9CARY</name>
<keyword evidence="4" id="KW-0808">Transferase</keyword>
<dbReference type="AlphaFoldDB" id="A0A9Q1K6N1"/>
<dbReference type="InterPro" id="IPR032805">
    <property type="entry name" value="Wax_synthase_dom"/>
</dbReference>
<feature type="transmembrane region" description="Helical" evidence="10">
    <location>
        <begin position="6"/>
        <end position="26"/>
    </location>
</feature>
<proteinExistence type="inferred from homology"/>
<evidence type="ECO:0000256" key="5">
    <source>
        <dbReference type="ARBA" id="ARBA00022692"/>
    </source>
</evidence>
<dbReference type="OrthoDB" id="1077582at2759"/>
<feature type="transmembrane region" description="Helical" evidence="10">
    <location>
        <begin position="38"/>
        <end position="70"/>
    </location>
</feature>
<accession>A0A9Q1K6N1</accession>
<evidence type="ECO:0000256" key="7">
    <source>
        <dbReference type="ARBA" id="ARBA00023098"/>
    </source>
</evidence>
<evidence type="ECO:0000256" key="3">
    <source>
        <dbReference type="ARBA" id="ARBA00007282"/>
    </source>
</evidence>
<dbReference type="Proteomes" id="UP001153076">
    <property type="component" value="Unassembled WGS sequence"/>
</dbReference>
<feature type="transmembrane region" description="Helical" evidence="10">
    <location>
        <begin position="300"/>
        <end position="322"/>
    </location>
</feature>
<sequence length="383" mass="44014">MEETEELNALFMVWLKALISLCYAYFIVSKLPKGKIRLFSLLPIFSLFTFLPLSLSTPTTTGLTGFFFTWNANFKLLQFAFNFGPLCDDLPRKSLFTFILLAAFPIKIKQNQKNPSGKTPKIDQKLPLNLWAKSLIYCLLVIAAFFSDYNKNLHPNVLWGIYCCFIYVNLEVVLGFNKKLIESILGVELCPPFDEPYLSTSLQDFWGRRWNLMISDLLRHTIYLPVRAFWEIHLRKKWAPLPAVMASFLVSGLMHELLFYYIARASPTWEVTCFFLLHGVCVAVEIGLKRDLGLGRNWALHWALAGPLTVGFVMATGLWLFLPQLVRSKVDERSLEEVKAVGARYPVVTSNPKFIDLDMCHFEPLYRVKHELDIPLLLQTLSL</sequence>
<dbReference type="InterPro" id="IPR044851">
    <property type="entry name" value="Wax_synthase"/>
</dbReference>
<organism evidence="12 13">
    <name type="scientific">Carnegiea gigantea</name>
    <dbReference type="NCBI Taxonomy" id="171969"/>
    <lineage>
        <taxon>Eukaryota</taxon>
        <taxon>Viridiplantae</taxon>
        <taxon>Streptophyta</taxon>
        <taxon>Embryophyta</taxon>
        <taxon>Tracheophyta</taxon>
        <taxon>Spermatophyta</taxon>
        <taxon>Magnoliopsida</taxon>
        <taxon>eudicotyledons</taxon>
        <taxon>Gunneridae</taxon>
        <taxon>Pentapetalae</taxon>
        <taxon>Caryophyllales</taxon>
        <taxon>Cactineae</taxon>
        <taxon>Cactaceae</taxon>
        <taxon>Cactoideae</taxon>
        <taxon>Echinocereeae</taxon>
        <taxon>Carnegiea</taxon>
    </lineage>
</organism>
<keyword evidence="6 10" id="KW-1133">Transmembrane helix</keyword>
<dbReference type="GO" id="GO:0016020">
    <property type="term" value="C:membrane"/>
    <property type="evidence" value="ECO:0007669"/>
    <property type="project" value="UniProtKB-SubCell"/>
</dbReference>
<comment type="caution">
    <text evidence="12">The sequence shown here is derived from an EMBL/GenBank/DDBJ whole genome shotgun (WGS) entry which is preliminary data.</text>
</comment>
<feature type="domain" description="Wax synthase" evidence="11">
    <location>
        <begin position="191"/>
        <end position="276"/>
    </location>
</feature>
<dbReference type="PIRSF" id="PIRSF037006">
    <property type="entry name" value="Wax_synthase"/>
    <property type="match status" value="1"/>
</dbReference>
<comment type="similarity">
    <text evidence="3">Belongs to the wax synthase family.</text>
</comment>
<protein>
    <recommendedName>
        <fullName evidence="11">Wax synthase domain-containing protein</fullName>
    </recommendedName>
</protein>
<evidence type="ECO:0000259" key="11">
    <source>
        <dbReference type="Pfam" id="PF13813"/>
    </source>
</evidence>
<keyword evidence="13" id="KW-1185">Reference proteome</keyword>
<dbReference type="PANTHER" id="PTHR31595:SF57">
    <property type="entry name" value="OS04G0481900 PROTEIN"/>
    <property type="match status" value="1"/>
</dbReference>
<dbReference type="GO" id="GO:0008374">
    <property type="term" value="F:O-acyltransferase activity"/>
    <property type="evidence" value="ECO:0007669"/>
    <property type="project" value="InterPro"/>
</dbReference>
<evidence type="ECO:0000256" key="4">
    <source>
        <dbReference type="ARBA" id="ARBA00022679"/>
    </source>
</evidence>
<feature type="transmembrane region" description="Helical" evidence="10">
    <location>
        <begin position="158"/>
        <end position="176"/>
    </location>
</feature>
<dbReference type="EMBL" id="JAKOGI010000304">
    <property type="protein sequence ID" value="KAJ8437361.1"/>
    <property type="molecule type" value="Genomic_DNA"/>
</dbReference>
<comment type="subcellular location">
    <subcellularLocation>
        <location evidence="1">Membrane</location>
        <topology evidence="1">Multi-pass membrane protein</topology>
    </subcellularLocation>
</comment>
<evidence type="ECO:0000256" key="9">
    <source>
        <dbReference type="ARBA" id="ARBA00023315"/>
    </source>
</evidence>